<keyword evidence="8" id="KW-1185">Reference proteome</keyword>
<dbReference type="Gene3D" id="2.60.120.10">
    <property type="entry name" value="Jelly Rolls"/>
    <property type="match status" value="2"/>
</dbReference>
<evidence type="ECO:0000256" key="1">
    <source>
        <dbReference type="ARBA" id="ARBA00008416"/>
    </source>
</evidence>
<comment type="similarity">
    <text evidence="1 3">Belongs to the pirin family.</text>
</comment>
<evidence type="ECO:0000256" key="4">
    <source>
        <dbReference type="SAM" id="MobiDB-lite"/>
    </source>
</evidence>
<evidence type="ECO:0000313" key="8">
    <source>
        <dbReference type="Proteomes" id="UP000780801"/>
    </source>
</evidence>
<dbReference type="GO" id="GO:0008127">
    <property type="term" value="F:quercetin 2,3-dioxygenase activity"/>
    <property type="evidence" value="ECO:0007669"/>
    <property type="project" value="TreeGrafter"/>
</dbReference>
<evidence type="ECO:0000256" key="3">
    <source>
        <dbReference type="RuleBase" id="RU003457"/>
    </source>
</evidence>
<dbReference type="InterPro" id="IPR008778">
    <property type="entry name" value="Pirin_C_dom"/>
</dbReference>
<accession>A0A9P6G0X1</accession>
<dbReference type="CDD" id="cd02247">
    <property type="entry name" value="cupin_pirin_C"/>
    <property type="match status" value="1"/>
</dbReference>
<dbReference type="GO" id="GO:0005634">
    <property type="term" value="C:nucleus"/>
    <property type="evidence" value="ECO:0007669"/>
    <property type="project" value="TreeGrafter"/>
</dbReference>
<feature type="domain" description="Pirin C-terminal" evidence="6">
    <location>
        <begin position="292"/>
        <end position="352"/>
    </location>
</feature>
<evidence type="ECO:0008006" key="9">
    <source>
        <dbReference type="Google" id="ProtNLM"/>
    </source>
</evidence>
<dbReference type="PIRSF" id="PIRSF006232">
    <property type="entry name" value="Pirin"/>
    <property type="match status" value="1"/>
</dbReference>
<dbReference type="CDD" id="cd02909">
    <property type="entry name" value="cupin_pirin_N"/>
    <property type="match status" value="1"/>
</dbReference>
<dbReference type="GO" id="GO:0046872">
    <property type="term" value="F:metal ion binding"/>
    <property type="evidence" value="ECO:0007669"/>
    <property type="project" value="UniProtKB-KW"/>
</dbReference>
<dbReference type="InterPro" id="IPR012093">
    <property type="entry name" value="Pirin"/>
</dbReference>
<evidence type="ECO:0000313" key="7">
    <source>
        <dbReference type="EMBL" id="KAF9584270.1"/>
    </source>
</evidence>
<reference evidence="7" key="1">
    <citation type="journal article" date="2020" name="Fungal Divers.">
        <title>Resolving the Mortierellaceae phylogeny through synthesis of multi-gene phylogenetics and phylogenomics.</title>
        <authorList>
            <person name="Vandepol N."/>
            <person name="Liber J."/>
            <person name="Desiro A."/>
            <person name="Na H."/>
            <person name="Kennedy M."/>
            <person name="Barry K."/>
            <person name="Grigoriev I.V."/>
            <person name="Miller A.N."/>
            <person name="O'Donnell K."/>
            <person name="Stajich J.E."/>
            <person name="Bonito G."/>
        </authorList>
    </citation>
    <scope>NUCLEOTIDE SEQUENCE</scope>
    <source>
        <strain evidence="7">KOD1015</strain>
    </source>
</reference>
<comment type="cofactor">
    <cofactor evidence="2">
        <name>Fe cation</name>
        <dbReference type="ChEBI" id="CHEBI:24875"/>
    </cofactor>
    <text evidence="2">Binds 1 Fe cation per subunit.</text>
</comment>
<dbReference type="OrthoDB" id="198735at2759"/>
<feature type="region of interest" description="Disordered" evidence="4">
    <location>
        <begin position="64"/>
        <end position="83"/>
    </location>
</feature>
<dbReference type="Pfam" id="PF02678">
    <property type="entry name" value="Pirin"/>
    <property type="match status" value="1"/>
</dbReference>
<dbReference type="PANTHER" id="PTHR13903:SF8">
    <property type="entry name" value="PIRIN"/>
    <property type="match status" value="1"/>
</dbReference>
<evidence type="ECO:0000259" key="5">
    <source>
        <dbReference type="Pfam" id="PF02678"/>
    </source>
</evidence>
<dbReference type="PANTHER" id="PTHR13903">
    <property type="entry name" value="PIRIN-RELATED"/>
    <property type="match status" value="1"/>
</dbReference>
<feature type="binding site" evidence="2">
    <location>
        <position position="83"/>
    </location>
    <ligand>
        <name>Fe cation</name>
        <dbReference type="ChEBI" id="CHEBI:24875"/>
    </ligand>
</feature>
<protein>
    <recommendedName>
        <fullName evidence="9">Pirin</fullName>
    </recommendedName>
</protein>
<comment type="caution">
    <text evidence="7">The sequence shown here is derived from an EMBL/GenBank/DDBJ whole genome shotgun (WGS) entry which is preliminary data.</text>
</comment>
<dbReference type="InterPro" id="IPR014710">
    <property type="entry name" value="RmlC-like_jellyroll"/>
</dbReference>
<dbReference type="Pfam" id="PF05726">
    <property type="entry name" value="Pirin_C"/>
    <property type="match status" value="1"/>
</dbReference>
<feature type="compositionally biased region" description="Polar residues" evidence="4">
    <location>
        <begin position="64"/>
        <end position="77"/>
    </location>
</feature>
<sequence length="372" mass="41772">MIPSRVSRWGASLPSWANRYVTQSIYAAERPEGIGATVRRSLGTRDLRQLDPFLLLDEFSVEASNDTDQQGNKTQSGFPDHPHRGFETVTYMLKGQMKHEDFAGHKGTIQAGDVQWMTAGRGIMHAEMPVASAPRPSSPSSSIVHGLQLWVNLSSKDKMCQPHYQDLLDKAIPKIQPHDGIQVKVIAGQAHGIESNAFTRNPTTYLDYHMDKNQSVRIQIPKHHNGFVYVLSGKVHLGGDGPSPAVGFSEVEKKKLRDRANIKLNDHPAVSFEGLPHHALILSRHEQPQKPELDSTSDDDTLFVQTKENNAHFVVLTGEPLQEPVVQDRLFVMNTQEEVRQALEDFREFKNGFESAKDWRSTIAPKGYRLKF</sequence>
<proteinExistence type="inferred from homology"/>
<dbReference type="InterPro" id="IPR011051">
    <property type="entry name" value="RmlC_Cupin_sf"/>
</dbReference>
<feature type="domain" description="Pirin N-terminal" evidence="5">
    <location>
        <begin position="37"/>
        <end position="151"/>
    </location>
</feature>
<gene>
    <name evidence="7" type="ORF">BGW38_007009</name>
</gene>
<dbReference type="Proteomes" id="UP000780801">
    <property type="component" value="Unassembled WGS sequence"/>
</dbReference>
<organism evidence="7 8">
    <name type="scientific">Lunasporangiospora selenospora</name>
    <dbReference type="NCBI Taxonomy" id="979761"/>
    <lineage>
        <taxon>Eukaryota</taxon>
        <taxon>Fungi</taxon>
        <taxon>Fungi incertae sedis</taxon>
        <taxon>Mucoromycota</taxon>
        <taxon>Mortierellomycotina</taxon>
        <taxon>Mortierellomycetes</taxon>
        <taxon>Mortierellales</taxon>
        <taxon>Mortierellaceae</taxon>
        <taxon>Lunasporangiospora</taxon>
    </lineage>
</organism>
<dbReference type="EMBL" id="JAABOA010000456">
    <property type="protein sequence ID" value="KAF9584270.1"/>
    <property type="molecule type" value="Genomic_DNA"/>
</dbReference>
<evidence type="ECO:0000259" key="6">
    <source>
        <dbReference type="Pfam" id="PF05726"/>
    </source>
</evidence>
<feature type="binding site" evidence="2">
    <location>
        <position position="125"/>
    </location>
    <ligand>
        <name>Fe cation</name>
        <dbReference type="ChEBI" id="CHEBI:24875"/>
    </ligand>
</feature>
<feature type="binding site" evidence="2">
    <location>
        <position position="81"/>
    </location>
    <ligand>
        <name>Fe cation</name>
        <dbReference type="ChEBI" id="CHEBI:24875"/>
    </ligand>
</feature>
<keyword evidence="2" id="KW-0479">Metal-binding</keyword>
<dbReference type="AlphaFoldDB" id="A0A9P6G0X1"/>
<evidence type="ECO:0000256" key="2">
    <source>
        <dbReference type="PIRSR" id="PIRSR006232-1"/>
    </source>
</evidence>
<name>A0A9P6G0X1_9FUNG</name>
<feature type="binding site" evidence="2">
    <location>
        <position position="127"/>
    </location>
    <ligand>
        <name>Fe cation</name>
        <dbReference type="ChEBI" id="CHEBI:24875"/>
    </ligand>
</feature>
<dbReference type="InterPro" id="IPR003829">
    <property type="entry name" value="Pirin_N_dom"/>
</dbReference>
<dbReference type="SUPFAM" id="SSF51182">
    <property type="entry name" value="RmlC-like cupins"/>
    <property type="match status" value="2"/>
</dbReference>
<keyword evidence="2" id="KW-0408">Iron</keyword>